<protein>
    <submittedName>
        <fullName evidence="1">Uncharacterized protein</fullName>
    </submittedName>
</protein>
<organism evidence="1 2">
    <name type="scientific">Mythimna loreyi</name>
    <dbReference type="NCBI Taxonomy" id="667449"/>
    <lineage>
        <taxon>Eukaryota</taxon>
        <taxon>Metazoa</taxon>
        <taxon>Ecdysozoa</taxon>
        <taxon>Arthropoda</taxon>
        <taxon>Hexapoda</taxon>
        <taxon>Insecta</taxon>
        <taxon>Pterygota</taxon>
        <taxon>Neoptera</taxon>
        <taxon>Endopterygota</taxon>
        <taxon>Lepidoptera</taxon>
        <taxon>Glossata</taxon>
        <taxon>Ditrysia</taxon>
        <taxon>Noctuoidea</taxon>
        <taxon>Noctuidae</taxon>
        <taxon>Noctuinae</taxon>
        <taxon>Hadenini</taxon>
        <taxon>Mythimna</taxon>
    </lineage>
</organism>
<name>A0ACC2Q4V2_9NEOP</name>
<comment type="caution">
    <text evidence="1">The sequence shown here is derived from an EMBL/GenBank/DDBJ whole genome shotgun (WGS) entry which is preliminary data.</text>
</comment>
<keyword evidence="2" id="KW-1185">Reference proteome</keyword>
<evidence type="ECO:0000313" key="2">
    <source>
        <dbReference type="Proteomes" id="UP001231649"/>
    </source>
</evidence>
<proteinExistence type="predicted"/>
<accession>A0ACC2Q4V2</accession>
<evidence type="ECO:0000313" key="1">
    <source>
        <dbReference type="EMBL" id="KAJ8708092.1"/>
    </source>
</evidence>
<reference evidence="1" key="1">
    <citation type="submission" date="2023-03" db="EMBL/GenBank/DDBJ databases">
        <title>Chromosome-level genomes of two armyworms, Mythimna separata and Mythimna loreyi, provide insights into the biosynthesis and reception of sex pheromones.</title>
        <authorList>
            <person name="Zhao H."/>
        </authorList>
    </citation>
    <scope>NUCLEOTIDE SEQUENCE</scope>
    <source>
        <strain evidence="1">BeijingLab</strain>
    </source>
</reference>
<dbReference type="Proteomes" id="UP001231649">
    <property type="component" value="Chromosome 26"/>
</dbReference>
<gene>
    <name evidence="1" type="ORF">PYW08_010458</name>
</gene>
<dbReference type="EMBL" id="CM056802">
    <property type="protein sequence ID" value="KAJ8708092.1"/>
    <property type="molecule type" value="Genomic_DNA"/>
</dbReference>
<sequence length="380" mass="44426">MYPNNQVRNHNHQKNIVCVNCGIRIQKQRKWMAEESEELKQLLADWVCKELEDNEALCVPCYSLLHSALECENQSRRFGHKNVCLSCGMALNRTRLSKSLEAYPELKLVIAQWVPSHQVKRLELVCLKCIQKAKRLLAENNSGVNCTVQTSTKYKSEDIEVKIEQLGYDELDIPASPYSQVPSEDEDIPEKHPKHLSISLGTYKRAADTSSRCIFKKCTNSERLAIPSTIRERLLLDYSFYLPPNSRICKQHQNSNHEEWRKMVESCTFTDFSEAHLQNLFSIIKNIKCSSYCKNFECQIKKDEILCQYFFGLTFDKYEEMLKDLQPIKKHVRKKALDIYLMKKHTGFSVEKVANFFGTREKWVVKIIDRVQEFFETSRD</sequence>